<evidence type="ECO:0000259" key="1">
    <source>
        <dbReference type="PROSITE" id="PS50835"/>
    </source>
</evidence>
<organism evidence="2 3">
    <name type="scientific">Spodoptera exigua</name>
    <name type="common">Beet armyworm</name>
    <name type="synonym">Noctua fulgens</name>
    <dbReference type="NCBI Taxonomy" id="7107"/>
    <lineage>
        <taxon>Eukaryota</taxon>
        <taxon>Metazoa</taxon>
        <taxon>Ecdysozoa</taxon>
        <taxon>Arthropoda</taxon>
        <taxon>Hexapoda</taxon>
        <taxon>Insecta</taxon>
        <taxon>Pterygota</taxon>
        <taxon>Neoptera</taxon>
        <taxon>Endopterygota</taxon>
        <taxon>Lepidoptera</taxon>
        <taxon>Glossata</taxon>
        <taxon>Ditrysia</taxon>
        <taxon>Noctuoidea</taxon>
        <taxon>Noctuidae</taxon>
        <taxon>Amphipyrinae</taxon>
        <taxon>Spodoptera</taxon>
    </lineage>
</organism>
<dbReference type="PANTHER" id="PTHR23279">
    <property type="entry name" value="DEFECTIVE PROBOSCIS EXTENSION RESPONSE DPR -RELATED"/>
    <property type="match status" value="1"/>
</dbReference>
<dbReference type="Pfam" id="PF07679">
    <property type="entry name" value="I-set"/>
    <property type="match status" value="1"/>
</dbReference>
<reference evidence="2" key="1">
    <citation type="journal article" date="2021" name="G3 (Bethesda)">
        <title>Genome and transcriptome analysis of the beet armyworm Spodoptera exigua reveals targets for pest control. .</title>
        <authorList>
            <person name="Simon S."/>
            <person name="Breeschoten T."/>
            <person name="Jansen H.J."/>
            <person name="Dirks R.P."/>
            <person name="Schranz M.E."/>
            <person name="Ros V.I.D."/>
        </authorList>
    </citation>
    <scope>NUCLEOTIDE SEQUENCE</scope>
    <source>
        <strain evidence="2">TB_SE_WUR_2020</strain>
    </source>
</reference>
<accession>A0A922MJH0</accession>
<dbReference type="InterPro" id="IPR013098">
    <property type="entry name" value="Ig_I-set"/>
</dbReference>
<feature type="non-terminal residue" evidence="2">
    <location>
        <position position="1"/>
    </location>
</feature>
<dbReference type="PROSITE" id="PS50835">
    <property type="entry name" value="IG_LIKE"/>
    <property type="match status" value="2"/>
</dbReference>
<dbReference type="SUPFAM" id="SSF48726">
    <property type="entry name" value="Immunoglobulin"/>
    <property type="match status" value="2"/>
</dbReference>
<dbReference type="InterPro" id="IPR013783">
    <property type="entry name" value="Ig-like_fold"/>
</dbReference>
<dbReference type="GO" id="GO:0032589">
    <property type="term" value="C:neuron projection membrane"/>
    <property type="evidence" value="ECO:0007669"/>
    <property type="project" value="TreeGrafter"/>
</dbReference>
<proteinExistence type="predicted"/>
<dbReference type="EMBL" id="JACEFF010000418">
    <property type="protein sequence ID" value="KAH9638021.1"/>
    <property type="molecule type" value="Genomic_DNA"/>
</dbReference>
<dbReference type="InterPro" id="IPR003598">
    <property type="entry name" value="Ig_sub2"/>
</dbReference>
<gene>
    <name evidence="2" type="ORF">HF086_014882</name>
</gene>
<dbReference type="GO" id="GO:0050808">
    <property type="term" value="P:synapse organization"/>
    <property type="evidence" value="ECO:0007669"/>
    <property type="project" value="TreeGrafter"/>
</dbReference>
<dbReference type="Proteomes" id="UP000814243">
    <property type="component" value="Unassembled WGS sequence"/>
</dbReference>
<sequence length="303" mass="32204">QGGWCAEGEVVALEGEGPAFAPQQQTAVVAPAGHAATLDCRVLRLRDKSVSSFVPIFKKYLLVVFNHFYLSIDIVAAASVTGSAAQVSWVRSRDLQILSHAGTVFTADARVSAAAAGARHSLRIERLRPADAGRYECQVNTEPKMSLFFNLTVVDEPVPEVVVSVLGAAEVVGRAGGTATLACEARYDPPPRQLPLPELDIRWLKGNQPVSLQSARGVALDTERRAARVRSRLTLGGLRAADAARYSCSAAGRAATLTLRVQQLHDEDRAEAMQRDQEAARGGGAPGGGARPAILIALVLLLR</sequence>
<protein>
    <recommendedName>
        <fullName evidence="1">Ig-like domain-containing protein</fullName>
    </recommendedName>
</protein>
<dbReference type="SMART" id="SM00409">
    <property type="entry name" value="IG"/>
    <property type="match status" value="2"/>
</dbReference>
<evidence type="ECO:0000313" key="2">
    <source>
        <dbReference type="EMBL" id="KAH9638021.1"/>
    </source>
</evidence>
<comment type="caution">
    <text evidence="2">The sequence shown here is derived from an EMBL/GenBank/DDBJ whole genome shotgun (WGS) entry which is preliminary data.</text>
</comment>
<dbReference type="InterPro" id="IPR007110">
    <property type="entry name" value="Ig-like_dom"/>
</dbReference>
<dbReference type="PANTHER" id="PTHR23279:SF46">
    <property type="entry name" value="DEFECTIVE PROBOSCIS EXTENSION RESPONSE 10, ISOFORM A-RELATED"/>
    <property type="match status" value="1"/>
</dbReference>
<feature type="domain" description="Ig-like" evidence="1">
    <location>
        <begin position="18"/>
        <end position="148"/>
    </location>
</feature>
<dbReference type="CDD" id="cd00096">
    <property type="entry name" value="Ig"/>
    <property type="match status" value="2"/>
</dbReference>
<dbReference type="Gene3D" id="2.60.40.10">
    <property type="entry name" value="Immunoglobulins"/>
    <property type="match status" value="2"/>
</dbReference>
<name>A0A922MJH0_SPOEX</name>
<dbReference type="InterPro" id="IPR037448">
    <property type="entry name" value="Zig-8"/>
</dbReference>
<evidence type="ECO:0000313" key="3">
    <source>
        <dbReference type="Proteomes" id="UP000814243"/>
    </source>
</evidence>
<dbReference type="InterPro" id="IPR003599">
    <property type="entry name" value="Ig_sub"/>
</dbReference>
<dbReference type="InterPro" id="IPR036179">
    <property type="entry name" value="Ig-like_dom_sf"/>
</dbReference>
<feature type="domain" description="Ig-like" evidence="1">
    <location>
        <begin position="159"/>
        <end position="258"/>
    </location>
</feature>
<dbReference type="AlphaFoldDB" id="A0A922MJH0"/>
<dbReference type="SMART" id="SM00408">
    <property type="entry name" value="IGc2"/>
    <property type="match status" value="2"/>
</dbReference>